<dbReference type="Gene3D" id="3.30.300.30">
    <property type="match status" value="1"/>
</dbReference>
<dbReference type="InterPro" id="IPR045851">
    <property type="entry name" value="AMP-bd_C_sf"/>
</dbReference>
<dbReference type="PANTHER" id="PTHR43767:SF10">
    <property type="entry name" value="SURFACTIN SYNTHASE SUBUNIT 1"/>
    <property type="match status" value="1"/>
</dbReference>
<sequence precursor="true">MKTLALLLRAASADAGSAVALLSDRHRLSYADTWRQVEQLGCELQAAGLTPGKRVIAITSLTVETVLMLVAISWTGAIIIPAVASGPGADLNGVRQFSPCHLIGTAEHLEPFDVELCAEFRVGEKRYFLGRWEDDQDGDAPTRDETIFLTSGTTDGPLGVVCSQAQIAFCQAAIQQRLRYVPQDRVLIGGPLSFDYHYYQLLLAFAARATLVVCDQVQNPLAMADRILRMKVTVLPLIPYSFRLLLKSRMLERGDYSCVRLLSATGEVWPKREIELLAQAFPAASVFPMYGLTECKRVSILDQRLNPELLGAVGFPLTGTRVQIFDPNHSALSTGDVGEIAVEGPHLADGYFQRPEATCRRFHQHPDGRRFLLTGDQGYLDERGALWFVGRDTQLIKYRGIRTSAAAIETAFLQCPNVQRAVAMNVLTRSGEKVAVMIELADQSAAGDTKIAETVRSLWPLHGQPDYFEFGFIPLLANGKPARAKVATLLHERCTRIE</sequence>
<dbReference type="InParanoid" id="B4CXM7"/>
<dbReference type="Pfam" id="PF00501">
    <property type="entry name" value="AMP-binding"/>
    <property type="match status" value="1"/>
</dbReference>
<accession>B4CXM7</accession>
<dbReference type="AlphaFoldDB" id="B4CXM7"/>
<dbReference type="PANTHER" id="PTHR43767">
    <property type="entry name" value="LONG-CHAIN-FATTY-ACID--COA LIGASE"/>
    <property type="match status" value="1"/>
</dbReference>
<dbReference type="Proteomes" id="UP000005824">
    <property type="component" value="Unassembled WGS sequence"/>
</dbReference>
<dbReference type="CDD" id="cd04433">
    <property type="entry name" value="AFD_class_I"/>
    <property type="match status" value="1"/>
</dbReference>
<organism evidence="2 3">
    <name type="scientific">Chthoniobacter flavus Ellin428</name>
    <dbReference type="NCBI Taxonomy" id="497964"/>
    <lineage>
        <taxon>Bacteria</taxon>
        <taxon>Pseudomonadati</taxon>
        <taxon>Verrucomicrobiota</taxon>
        <taxon>Spartobacteria</taxon>
        <taxon>Chthoniobacterales</taxon>
        <taxon>Chthoniobacteraceae</taxon>
        <taxon>Chthoniobacter</taxon>
    </lineage>
</organism>
<dbReference type="SUPFAM" id="SSF56801">
    <property type="entry name" value="Acetyl-CoA synthetase-like"/>
    <property type="match status" value="1"/>
</dbReference>
<protein>
    <submittedName>
        <fullName evidence="2">AMP-dependent synthetase and ligase</fullName>
    </submittedName>
</protein>
<evidence type="ECO:0000313" key="2">
    <source>
        <dbReference type="EMBL" id="EDY21025.1"/>
    </source>
</evidence>
<proteinExistence type="predicted"/>
<dbReference type="STRING" id="497964.CfE428DRAFT_1318"/>
<dbReference type="RefSeq" id="WP_006978644.1">
    <property type="nucleotide sequence ID" value="NZ_ABVL01000003.1"/>
</dbReference>
<dbReference type="EMBL" id="ABVL01000003">
    <property type="protein sequence ID" value="EDY21025.1"/>
    <property type="molecule type" value="Genomic_DNA"/>
</dbReference>
<dbReference type="GO" id="GO:0016874">
    <property type="term" value="F:ligase activity"/>
    <property type="evidence" value="ECO:0007669"/>
    <property type="project" value="UniProtKB-KW"/>
</dbReference>
<gene>
    <name evidence="2" type="ORF">CfE428DRAFT_1318</name>
</gene>
<dbReference type="Gene3D" id="3.40.50.12780">
    <property type="entry name" value="N-terminal domain of ligase-like"/>
    <property type="match status" value="1"/>
</dbReference>
<keyword evidence="2" id="KW-0436">Ligase</keyword>
<dbReference type="InterPro" id="IPR042099">
    <property type="entry name" value="ANL_N_sf"/>
</dbReference>
<reference evidence="2 3" key="1">
    <citation type="journal article" date="2011" name="J. Bacteriol.">
        <title>Genome sequence of Chthoniobacter flavus Ellin428, an aerobic heterotrophic soil bacterium.</title>
        <authorList>
            <person name="Kant R."/>
            <person name="van Passel M.W."/>
            <person name="Palva A."/>
            <person name="Lucas S."/>
            <person name="Lapidus A."/>
            <person name="Glavina Del Rio T."/>
            <person name="Dalin E."/>
            <person name="Tice H."/>
            <person name="Bruce D."/>
            <person name="Goodwin L."/>
            <person name="Pitluck S."/>
            <person name="Larimer F.W."/>
            <person name="Land M.L."/>
            <person name="Hauser L."/>
            <person name="Sangwan P."/>
            <person name="de Vos W.M."/>
            <person name="Janssen P.H."/>
            <person name="Smidt H."/>
        </authorList>
    </citation>
    <scope>NUCLEOTIDE SEQUENCE [LARGE SCALE GENOMIC DNA]</scope>
    <source>
        <strain evidence="2 3">Ellin428</strain>
    </source>
</reference>
<dbReference type="InterPro" id="IPR000873">
    <property type="entry name" value="AMP-dep_synth/lig_dom"/>
</dbReference>
<keyword evidence="3" id="KW-1185">Reference proteome</keyword>
<dbReference type="InterPro" id="IPR050237">
    <property type="entry name" value="ATP-dep_AMP-bd_enzyme"/>
</dbReference>
<feature type="domain" description="AMP-dependent synthetase/ligase" evidence="1">
    <location>
        <begin position="12"/>
        <end position="352"/>
    </location>
</feature>
<dbReference type="eggNOG" id="COG0318">
    <property type="taxonomic scope" value="Bacteria"/>
</dbReference>
<evidence type="ECO:0000259" key="1">
    <source>
        <dbReference type="Pfam" id="PF00501"/>
    </source>
</evidence>
<comment type="caution">
    <text evidence="2">The sequence shown here is derived from an EMBL/GenBank/DDBJ whole genome shotgun (WGS) entry which is preliminary data.</text>
</comment>
<name>B4CXM7_9BACT</name>
<evidence type="ECO:0000313" key="3">
    <source>
        <dbReference type="Proteomes" id="UP000005824"/>
    </source>
</evidence>